<dbReference type="GO" id="GO:0003677">
    <property type="term" value="F:DNA binding"/>
    <property type="evidence" value="ECO:0007669"/>
    <property type="project" value="InterPro"/>
</dbReference>
<dbReference type="EMBL" id="QGGO01000016">
    <property type="protein sequence ID" value="PWK23895.1"/>
    <property type="molecule type" value="Genomic_DNA"/>
</dbReference>
<name>A0A316E1A4_9BACT</name>
<dbReference type="Gene3D" id="2.40.50.1020">
    <property type="entry name" value="LytTr DNA-binding domain"/>
    <property type="match status" value="1"/>
</dbReference>
<feature type="domain" description="Response regulatory" evidence="2">
    <location>
        <begin position="3"/>
        <end position="116"/>
    </location>
</feature>
<dbReference type="GO" id="GO:0000156">
    <property type="term" value="F:phosphorelay response regulator activity"/>
    <property type="evidence" value="ECO:0007669"/>
    <property type="project" value="InterPro"/>
</dbReference>
<dbReference type="OrthoDB" id="1646880at2"/>
<evidence type="ECO:0000259" key="2">
    <source>
        <dbReference type="PROSITE" id="PS50110"/>
    </source>
</evidence>
<reference evidence="4 5" key="1">
    <citation type="submission" date="2018-05" db="EMBL/GenBank/DDBJ databases">
        <title>Genomic Encyclopedia of Archaeal and Bacterial Type Strains, Phase II (KMG-II): from individual species to whole genera.</title>
        <authorList>
            <person name="Goeker M."/>
        </authorList>
    </citation>
    <scope>NUCLEOTIDE SEQUENCE [LARGE SCALE GENOMIC DNA]</scope>
    <source>
        <strain evidence="4 5">DSM 22214</strain>
    </source>
</reference>
<dbReference type="PROSITE" id="PS50930">
    <property type="entry name" value="HTH_LYTTR"/>
    <property type="match status" value="1"/>
</dbReference>
<dbReference type="Proteomes" id="UP000245489">
    <property type="component" value="Unassembled WGS sequence"/>
</dbReference>
<organism evidence="4 5">
    <name type="scientific">Arcicella aurantiaca</name>
    <dbReference type="NCBI Taxonomy" id="591202"/>
    <lineage>
        <taxon>Bacteria</taxon>
        <taxon>Pseudomonadati</taxon>
        <taxon>Bacteroidota</taxon>
        <taxon>Cytophagia</taxon>
        <taxon>Cytophagales</taxon>
        <taxon>Flectobacillaceae</taxon>
        <taxon>Arcicella</taxon>
    </lineage>
</organism>
<dbReference type="PANTHER" id="PTHR37299:SF1">
    <property type="entry name" value="STAGE 0 SPORULATION PROTEIN A HOMOLOG"/>
    <property type="match status" value="1"/>
</dbReference>
<dbReference type="InterPro" id="IPR001789">
    <property type="entry name" value="Sig_transdc_resp-reg_receiver"/>
</dbReference>
<dbReference type="Pfam" id="PF00072">
    <property type="entry name" value="Response_reg"/>
    <property type="match status" value="1"/>
</dbReference>
<evidence type="ECO:0000313" key="4">
    <source>
        <dbReference type="EMBL" id="PWK23895.1"/>
    </source>
</evidence>
<dbReference type="Pfam" id="PF04397">
    <property type="entry name" value="LytTR"/>
    <property type="match status" value="1"/>
</dbReference>
<keyword evidence="1" id="KW-0597">Phosphoprotein</keyword>
<accession>A0A316E1A4</accession>
<dbReference type="InterPro" id="IPR046947">
    <property type="entry name" value="LytR-like"/>
</dbReference>
<dbReference type="InterPro" id="IPR007492">
    <property type="entry name" value="LytTR_DNA-bd_dom"/>
</dbReference>
<dbReference type="SMART" id="SM00850">
    <property type="entry name" value="LytTR"/>
    <property type="match status" value="1"/>
</dbReference>
<feature type="domain" description="HTH LytTR-type" evidence="3">
    <location>
        <begin position="144"/>
        <end position="211"/>
    </location>
</feature>
<gene>
    <name evidence="4" type="ORF">LV89_03103</name>
</gene>
<comment type="caution">
    <text evidence="4">The sequence shown here is derived from an EMBL/GenBank/DDBJ whole genome shotgun (WGS) entry which is preliminary data.</text>
</comment>
<dbReference type="SUPFAM" id="SSF52172">
    <property type="entry name" value="CheY-like"/>
    <property type="match status" value="1"/>
</dbReference>
<evidence type="ECO:0000256" key="1">
    <source>
        <dbReference type="PROSITE-ProRule" id="PRU00169"/>
    </source>
</evidence>
<feature type="modified residue" description="4-aspartylphosphate" evidence="1">
    <location>
        <position position="54"/>
    </location>
</feature>
<keyword evidence="5" id="KW-1185">Reference proteome</keyword>
<sequence>MIKCLIVDDERPAINILTKFVNDTPYLTLVGSTTDVMEIPAMVKTHKADLLFLDIHMPKLTGLDFLKLHADENLKVILTTAYPQFALESYEFPNVVDYLMKPIPYERFLKATDKVLNIVNHQKLSTEGLPAEQQDFIFVKTEHKGKIQKINFSDIVYIEGMKNYVTICTTKGDRIVTYIGIGEIEESLPVKDFLRVHRSYIVAIKSIEALDGNEVIMKNAPRIPTAGKYKDDFLTVFQKRIVNLKNKLV</sequence>
<dbReference type="SMART" id="SM00448">
    <property type="entry name" value="REC"/>
    <property type="match status" value="1"/>
</dbReference>
<dbReference type="RefSeq" id="WP_109743809.1">
    <property type="nucleotide sequence ID" value="NZ_QGGO01000016.1"/>
</dbReference>
<dbReference type="PANTHER" id="PTHR37299">
    <property type="entry name" value="TRANSCRIPTIONAL REGULATOR-RELATED"/>
    <property type="match status" value="1"/>
</dbReference>
<evidence type="ECO:0000313" key="5">
    <source>
        <dbReference type="Proteomes" id="UP000245489"/>
    </source>
</evidence>
<proteinExistence type="predicted"/>
<dbReference type="PROSITE" id="PS50110">
    <property type="entry name" value="RESPONSE_REGULATORY"/>
    <property type="match status" value="1"/>
</dbReference>
<protein>
    <submittedName>
        <fullName evidence="4">LytTR family two component transcriptional regulator</fullName>
    </submittedName>
</protein>
<dbReference type="AlphaFoldDB" id="A0A316E1A4"/>
<dbReference type="InterPro" id="IPR011006">
    <property type="entry name" value="CheY-like_superfamily"/>
</dbReference>
<dbReference type="Gene3D" id="3.40.50.2300">
    <property type="match status" value="1"/>
</dbReference>
<evidence type="ECO:0000259" key="3">
    <source>
        <dbReference type="PROSITE" id="PS50930"/>
    </source>
</evidence>